<proteinExistence type="predicted"/>
<accession>A0A9D4KIM1</accession>
<evidence type="ECO:0000313" key="1">
    <source>
        <dbReference type="EMBL" id="KAH3840183.1"/>
    </source>
</evidence>
<protein>
    <submittedName>
        <fullName evidence="1">Uncharacterized protein</fullName>
    </submittedName>
</protein>
<evidence type="ECO:0000313" key="2">
    <source>
        <dbReference type="Proteomes" id="UP000828390"/>
    </source>
</evidence>
<reference evidence="1" key="1">
    <citation type="journal article" date="2019" name="bioRxiv">
        <title>The Genome of the Zebra Mussel, Dreissena polymorpha: A Resource for Invasive Species Research.</title>
        <authorList>
            <person name="McCartney M.A."/>
            <person name="Auch B."/>
            <person name="Kono T."/>
            <person name="Mallez S."/>
            <person name="Zhang Y."/>
            <person name="Obille A."/>
            <person name="Becker A."/>
            <person name="Abrahante J.E."/>
            <person name="Garbe J."/>
            <person name="Badalamenti J.P."/>
            <person name="Herman A."/>
            <person name="Mangelson H."/>
            <person name="Liachko I."/>
            <person name="Sullivan S."/>
            <person name="Sone E.D."/>
            <person name="Koren S."/>
            <person name="Silverstein K.A.T."/>
            <person name="Beckman K.B."/>
            <person name="Gohl D.M."/>
        </authorList>
    </citation>
    <scope>NUCLEOTIDE SEQUENCE</scope>
    <source>
        <strain evidence="1">Duluth1</strain>
        <tissue evidence="1">Whole animal</tissue>
    </source>
</reference>
<sequence>MKFLPISTSTSYYRHSFFPGIIPTWNSLPAAVAESPDLVSFKQGLANLSF</sequence>
<comment type="caution">
    <text evidence="1">The sequence shown here is derived from an EMBL/GenBank/DDBJ whole genome shotgun (WGS) entry which is preliminary data.</text>
</comment>
<name>A0A9D4KIM1_DREPO</name>
<reference evidence="1" key="2">
    <citation type="submission" date="2020-11" db="EMBL/GenBank/DDBJ databases">
        <authorList>
            <person name="McCartney M.A."/>
            <person name="Auch B."/>
            <person name="Kono T."/>
            <person name="Mallez S."/>
            <person name="Becker A."/>
            <person name="Gohl D.M."/>
            <person name="Silverstein K.A.T."/>
            <person name="Koren S."/>
            <person name="Bechman K.B."/>
            <person name="Herman A."/>
            <person name="Abrahante J.E."/>
            <person name="Garbe J."/>
        </authorList>
    </citation>
    <scope>NUCLEOTIDE SEQUENCE</scope>
    <source>
        <strain evidence="1">Duluth1</strain>
        <tissue evidence="1">Whole animal</tissue>
    </source>
</reference>
<organism evidence="1 2">
    <name type="scientific">Dreissena polymorpha</name>
    <name type="common">Zebra mussel</name>
    <name type="synonym">Mytilus polymorpha</name>
    <dbReference type="NCBI Taxonomy" id="45954"/>
    <lineage>
        <taxon>Eukaryota</taxon>
        <taxon>Metazoa</taxon>
        <taxon>Spiralia</taxon>
        <taxon>Lophotrochozoa</taxon>
        <taxon>Mollusca</taxon>
        <taxon>Bivalvia</taxon>
        <taxon>Autobranchia</taxon>
        <taxon>Heteroconchia</taxon>
        <taxon>Euheterodonta</taxon>
        <taxon>Imparidentia</taxon>
        <taxon>Neoheterodontei</taxon>
        <taxon>Myida</taxon>
        <taxon>Dreissenoidea</taxon>
        <taxon>Dreissenidae</taxon>
        <taxon>Dreissena</taxon>
    </lineage>
</organism>
<dbReference type="AlphaFoldDB" id="A0A9D4KIM1"/>
<keyword evidence="2" id="KW-1185">Reference proteome</keyword>
<dbReference type="EMBL" id="JAIWYP010000004">
    <property type="protein sequence ID" value="KAH3840183.1"/>
    <property type="molecule type" value="Genomic_DNA"/>
</dbReference>
<dbReference type="Proteomes" id="UP000828390">
    <property type="component" value="Unassembled WGS sequence"/>
</dbReference>
<gene>
    <name evidence="1" type="ORF">DPMN_113627</name>
</gene>